<dbReference type="InterPro" id="IPR021994">
    <property type="entry name" value="DUF3592"/>
</dbReference>
<keyword evidence="1" id="KW-0812">Transmembrane</keyword>
<dbReference type="EMBL" id="SIHI01000016">
    <property type="protein sequence ID" value="TWT49956.1"/>
    <property type="molecule type" value="Genomic_DNA"/>
</dbReference>
<keyword evidence="4" id="KW-1185">Reference proteome</keyword>
<accession>A0A5C5WGP1</accession>
<reference evidence="3 4" key="1">
    <citation type="submission" date="2019-02" db="EMBL/GenBank/DDBJ databases">
        <title>Deep-cultivation of Planctomycetes and their phenomic and genomic characterization uncovers novel biology.</title>
        <authorList>
            <person name="Wiegand S."/>
            <person name="Jogler M."/>
            <person name="Boedeker C."/>
            <person name="Pinto D."/>
            <person name="Vollmers J."/>
            <person name="Rivas-Marin E."/>
            <person name="Kohn T."/>
            <person name="Peeters S.H."/>
            <person name="Heuer A."/>
            <person name="Rast P."/>
            <person name="Oberbeckmann S."/>
            <person name="Bunk B."/>
            <person name="Jeske O."/>
            <person name="Meyerdierks A."/>
            <person name="Storesund J.E."/>
            <person name="Kallscheuer N."/>
            <person name="Luecker S."/>
            <person name="Lage O.M."/>
            <person name="Pohl T."/>
            <person name="Merkel B.J."/>
            <person name="Hornburger P."/>
            <person name="Mueller R.-W."/>
            <person name="Bruemmer F."/>
            <person name="Labrenz M."/>
            <person name="Spormann A.M."/>
            <person name="Op Den Camp H."/>
            <person name="Overmann J."/>
            <person name="Amann R."/>
            <person name="Jetten M.S.M."/>
            <person name="Mascher T."/>
            <person name="Medema M.H."/>
            <person name="Devos D.P."/>
            <person name="Kaster A.-K."/>
            <person name="Ovreas L."/>
            <person name="Rohde M."/>
            <person name="Galperin M.Y."/>
            <person name="Jogler C."/>
        </authorList>
    </citation>
    <scope>NUCLEOTIDE SEQUENCE [LARGE SCALE GENOMIC DNA]</scope>
    <source>
        <strain evidence="3 4">KOR42</strain>
    </source>
</reference>
<dbReference type="OrthoDB" id="228317at2"/>
<proteinExistence type="predicted"/>
<feature type="transmembrane region" description="Helical" evidence="1">
    <location>
        <begin position="20"/>
        <end position="46"/>
    </location>
</feature>
<dbReference type="AlphaFoldDB" id="A0A5C5WGP1"/>
<evidence type="ECO:0000313" key="3">
    <source>
        <dbReference type="EMBL" id="TWT49956.1"/>
    </source>
</evidence>
<feature type="transmembrane region" description="Helical" evidence="1">
    <location>
        <begin position="244"/>
        <end position="265"/>
    </location>
</feature>
<comment type="caution">
    <text evidence="3">The sequence shown here is derived from an EMBL/GenBank/DDBJ whole genome shotgun (WGS) entry which is preliminary data.</text>
</comment>
<dbReference type="Proteomes" id="UP000317243">
    <property type="component" value="Unassembled WGS sequence"/>
</dbReference>
<evidence type="ECO:0000259" key="2">
    <source>
        <dbReference type="Pfam" id="PF12158"/>
    </source>
</evidence>
<keyword evidence="1" id="KW-1133">Transmembrane helix</keyword>
<evidence type="ECO:0000313" key="4">
    <source>
        <dbReference type="Proteomes" id="UP000317243"/>
    </source>
</evidence>
<name>A0A5C5WGP1_9PLAN</name>
<keyword evidence="1" id="KW-0472">Membrane</keyword>
<protein>
    <recommendedName>
        <fullName evidence="2">DUF3592 domain-containing protein</fullName>
    </recommendedName>
</protein>
<feature type="transmembrane region" description="Helical" evidence="1">
    <location>
        <begin position="153"/>
        <end position="177"/>
    </location>
</feature>
<dbReference type="Pfam" id="PF12158">
    <property type="entry name" value="DUF3592"/>
    <property type="match status" value="1"/>
</dbReference>
<gene>
    <name evidence="3" type="ORF">KOR42_37740</name>
</gene>
<organism evidence="3 4">
    <name type="scientific">Thalassoglobus neptunius</name>
    <dbReference type="NCBI Taxonomy" id="1938619"/>
    <lineage>
        <taxon>Bacteria</taxon>
        <taxon>Pseudomonadati</taxon>
        <taxon>Planctomycetota</taxon>
        <taxon>Planctomycetia</taxon>
        <taxon>Planctomycetales</taxon>
        <taxon>Planctomycetaceae</taxon>
        <taxon>Thalassoglobus</taxon>
    </lineage>
</organism>
<sequence>MEFMADQQRALSVDRGKNSWGAGCFVAFVVTWISVVFVLVGGSAIWTMVLAPAMEILSAPKWVETSCVIQRSEVVQAVDDPEDGHDSLEIEFEYDFAGQKYKSDQFSLSPANELSSDEIREIAEKYIVGTKQTCFVDPDDPATAVLKTGSPEITWMGLLGLVFVVIGLALAIGTFVASNRKSEIEKSDPFADSNAQRAFDVEDRSELRSGLVRSETKPGQSEYDEEDLFEEPGPITLKADSHPLMLFFVLLAFGIVWNGIVFMIASERFDDWINLKFKGFEDLFLMPFLIVGIGVLLGALYAFMASLNPRPVVVLSRQLIPLGGFATANWHFEGGFGSVRKLTLSLVGTEEAVYRRGTDTHTDTNEFYREVLFETESPSEISNGETEVSIPTDTMHSFTSSNNKVIWVLKLHGEIALWPDVQMKFPIRVVPHE</sequence>
<feature type="transmembrane region" description="Helical" evidence="1">
    <location>
        <begin position="285"/>
        <end position="307"/>
    </location>
</feature>
<evidence type="ECO:0000256" key="1">
    <source>
        <dbReference type="SAM" id="Phobius"/>
    </source>
</evidence>
<feature type="domain" description="DUF3592" evidence="2">
    <location>
        <begin position="65"/>
        <end position="150"/>
    </location>
</feature>